<comment type="caution">
    <text evidence="2">The sequence shown here is derived from an EMBL/GenBank/DDBJ whole genome shotgun (WGS) entry which is preliminary data.</text>
</comment>
<accession>A0A1Y1SB27</accession>
<keyword evidence="1" id="KW-1133">Transmembrane helix</keyword>
<evidence type="ECO:0000313" key="2">
    <source>
        <dbReference type="EMBL" id="ORE85262.1"/>
    </source>
</evidence>
<organism evidence="2 3">
    <name type="scientific">Oceanococcus atlanticus</name>
    <dbReference type="NCBI Taxonomy" id="1317117"/>
    <lineage>
        <taxon>Bacteria</taxon>
        <taxon>Pseudomonadati</taxon>
        <taxon>Pseudomonadota</taxon>
        <taxon>Gammaproteobacteria</taxon>
        <taxon>Chromatiales</taxon>
        <taxon>Oceanococcaceae</taxon>
        <taxon>Oceanococcus</taxon>
    </lineage>
</organism>
<keyword evidence="3" id="KW-1185">Reference proteome</keyword>
<evidence type="ECO:0000313" key="3">
    <source>
        <dbReference type="Proteomes" id="UP000192342"/>
    </source>
</evidence>
<protein>
    <submittedName>
        <fullName evidence="2">Uncharacterized protein</fullName>
    </submittedName>
</protein>
<dbReference type="AlphaFoldDB" id="A0A1Y1SB27"/>
<keyword evidence="1" id="KW-0472">Membrane</keyword>
<name>A0A1Y1SB27_9GAMM</name>
<dbReference type="RefSeq" id="WP_146680404.1">
    <property type="nucleotide sequence ID" value="NZ_AQQV01000005.1"/>
</dbReference>
<evidence type="ECO:0000256" key="1">
    <source>
        <dbReference type="SAM" id="Phobius"/>
    </source>
</evidence>
<dbReference type="EMBL" id="AQQV01000005">
    <property type="protein sequence ID" value="ORE85262.1"/>
    <property type="molecule type" value="Genomic_DNA"/>
</dbReference>
<gene>
    <name evidence="2" type="ORF">ATO7_15802</name>
</gene>
<proteinExistence type="predicted"/>
<feature type="transmembrane region" description="Helical" evidence="1">
    <location>
        <begin position="6"/>
        <end position="24"/>
    </location>
</feature>
<reference evidence="2 3" key="1">
    <citation type="submission" date="2013-04" db="EMBL/GenBank/DDBJ databases">
        <title>Oceanococcus atlanticus 22II-S10r2 Genome Sequencing.</title>
        <authorList>
            <person name="Lai Q."/>
            <person name="Li G."/>
            <person name="Shao Z."/>
        </authorList>
    </citation>
    <scope>NUCLEOTIDE SEQUENCE [LARGE SCALE GENOMIC DNA]</scope>
    <source>
        <strain evidence="2 3">22II-S10r2</strain>
    </source>
</reference>
<dbReference type="Proteomes" id="UP000192342">
    <property type="component" value="Unassembled WGS sequence"/>
</dbReference>
<keyword evidence="1" id="KW-0812">Transmembrane</keyword>
<sequence length="142" mass="15773">METKIQGWAAVAIAVVLIGVRLMTIGPSDDPRLHAAVKAELANDLGNQLGKTLDAHDGAWGEQDMQRLVDLADRNAIMVLSTKVSKPLLSLGDSDKVVVQVRYSLPEQAARQEYWRFSHSLLSGWRVRSRHSSALSYYLNFL</sequence>